<name>A0A245ZGH2_9SPHN</name>
<dbReference type="GO" id="GO:0035539">
    <property type="term" value="F:8-oxo-7,8-dihydrodeoxyguanosine triphosphate pyrophosphatase activity"/>
    <property type="evidence" value="ECO:0007669"/>
    <property type="project" value="UniProtKB-EC"/>
</dbReference>
<dbReference type="GO" id="GO:0008413">
    <property type="term" value="F:8-oxo-7,8-dihydroguanosine triphosphate pyrophosphatase activity"/>
    <property type="evidence" value="ECO:0007669"/>
    <property type="project" value="TreeGrafter"/>
</dbReference>
<keyword evidence="19" id="KW-1185">Reference proteome</keyword>
<evidence type="ECO:0000313" key="19">
    <source>
        <dbReference type="Proteomes" id="UP000197290"/>
    </source>
</evidence>
<dbReference type="EMBL" id="NBBI01000005">
    <property type="protein sequence ID" value="OWK28836.1"/>
    <property type="molecule type" value="Genomic_DNA"/>
</dbReference>
<evidence type="ECO:0000256" key="3">
    <source>
        <dbReference type="ARBA" id="ARBA00022457"/>
    </source>
</evidence>
<keyword evidence="8" id="KW-0460">Magnesium</keyword>
<dbReference type="InterPro" id="IPR020476">
    <property type="entry name" value="Nudix_hydrolase"/>
</dbReference>
<gene>
    <name evidence="18" type="primary">nudG</name>
    <name evidence="18" type="ORF">SPDO_26720</name>
</gene>
<comment type="caution">
    <text evidence="18">The sequence shown here is derived from an EMBL/GenBank/DDBJ whole genome shotgun (WGS) entry which is preliminary data.</text>
</comment>
<dbReference type="GO" id="GO:0006281">
    <property type="term" value="P:DNA repair"/>
    <property type="evidence" value="ECO:0007669"/>
    <property type="project" value="UniProtKB-KW"/>
</dbReference>
<dbReference type="GO" id="GO:0046872">
    <property type="term" value="F:metal ion binding"/>
    <property type="evidence" value="ECO:0007669"/>
    <property type="project" value="UniProtKB-KW"/>
</dbReference>
<evidence type="ECO:0000256" key="8">
    <source>
        <dbReference type="ARBA" id="ARBA00022842"/>
    </source>
</evidence>
<dbReference type="InterPro" id="IPR047127">
    <property type="entry name" value="MutT-like"/>
</dbReference>
<dbReference type="Pfam" id="PF00293">
    <property type="entry name" value="NUDIX"/>
    <property type="match status" value="1"/>
</dbReference>
<sequence length="146" mass="15707">MSIAGKPETLIILVVAAALVDRDGQVLVQQRPAGKQHGGLWEFPGGKVERGETPEAALVRELREELQIGVSPVAVRPLSFTTEEAAGRHLTLLLYIVEAWTGELSPTAADAIRWVSSESLRDLPMPPADLPLVDVLARALLDQQSG</sequence>
<evidence type="ECO:0000256" key="6">
    <source>
        <dbReference type="ARBA" id="ARBA00022763"/>
    </source>
</evidence>
<evidence type="ECO:0000256" key="11">
    <source>
        <dbReference type="ARBA" id="ARBA00036904"/>
    </source>
</evidence>
<evidence type="ECO:0000256" key="15">
    <source>
        <dbReference type="ARBA" id="ARBA00041979"/>
    </source>
</evidence>
<feature type="domain" description="Nudix hydrolase" evidence="17">
    <location>
        <begin position="10"/>
        <end position="137"/>
    </location>
</feature>
<organism evidence="18 19">
    <name type="scientific">Sphingomonas dokdonensis</name>
    <dbReference type="NCBI Taxonomy" id="344880"/>
    <lineage>
        <taxon>Bacteria</taxon>
        <taxon>Pseudomonadati</taxon>
        <taxon>Pseudomonadota</taxon>
        <taxon>Alphaproteobacteria</taxon>
        <taxon>Sphingomonadales</taxon>
        <taxon>Sphingomonadaceae</taxon>
        <taxon>Sphingomonas</taxon>
    </lineage>
</organism>
<protein>
    <recommendedName>
        <fullName evidence="13">8-oxo-dGTP diphosphatase</fullName>
        <ecNumber evidence="12">3.6.1.55</ecNumber>
    </recommendedName>
    <alternativeName>
        <fullName evidence="16">7,8-dihydro-8-oxoguanine-triphosphatase</fullName>
    </alternativeName>
    <alternativeName>
        <fullName evidence="15">Mutator protein MutT</fullName>
    </alternativeName>
    <alternativeName>
        <fullName evidence="14">dGTP pyrophosphohydrolase</fullName>
    </alternativeName>
</protein>
<evidence type="ECO:0000259" key="17">
    <source>
        <dbReference type="PROSITE" id="PS51462"/>
    </source>
</evidence>
<accession>A0A245ZGH2</accession>
<keyword evidence="4" id="KW-0235">DNA replication</keyword>
<keyword evidence="7 18" id="KW-0378">Hydrolase</keyword>
<dbReference type="Proteomes" id="UP000197290">
    <property type="component" value="Unassembled WGS sequence"/>
</dbReference>
<evidence type="ECO:0000313" key="18">
    <source>
        <dbReference type="EMBL" id="OWK28836.1"/>
    </source>
</evidence>
<dbReference type="EC" id="3.6.1.55" evidence="12"/>
<dbReference type="CDD" id="cd03425">
    <property type="entry name" value="NUDIX_MutT_NudA_like"/>
    <property type="match status" value="1"/>
</dbReference>
<dbReference type="RefSeq" id="WP_088367985.1">
    <property type="nucleotide sequence ID" value="NZ_NBBI01000005.1"/>
</dbReference>
<evidence type="ECO:0000256" key="13">
    <source>
        <dbReference type="ARBA" id="ARBA00040794"/>
    </source>
</evidence>
<keyword evidence="6" id="KW-0227">DNA damage</keyword>
<dbReference type="SUPFAM" id="SSF55811">
    <property type="entry name" value="Nudix"/>
    <property type="match status" value="1"/>
</dbReference>
<evidence type="ECO:0000256" key="10">
    <source>
        <dbReference type="ARBA" id="ARBA00035861"/>
    </source>
</evidence>
<dbReference type="OrthoDB" id="9810648at2"/>
<dbReference type="GO" id="GO:0006260">
    <property type="term" value="P:DNA replication"/>
    <property type="evidence" value="ECO:0007669"/>
    <property type="project" value="UniProtKB-KW"/>
</dbReference>
<proteinExistence type="inferred from homology"/>
<evidence type="ECO:0000256" key="14">
    <source>
        <dbReference type="ARBA" id="ARBA00041592"/>
    </source>
</evidence>
<evidence type="ECO:0000256" key="5">
    <source>
        <dbReference type="ARBA" id="ARBA00022723"/>
    </source>
</evidence>
<evidence type="ECO:0000256" key="9">
    <source>
        <dbReference type="ARBA" id="ARBA00023204"/>
    </source>
</evidence>
<comment type="catalytic activity">
    <reaction evidence="11">
        <text>8-oxo-GTP + H2O = 8-oxo-GMP + diphosphate + H(+)</text>
        <dbReference type="Rhea" id="RHEA:67616"/>
        <dbReference type="ChEBI" id="CHEBI:15377"/>
        <dbReference type="ChEBI" id="CHEBI:15378"/>
        <dbReference type="ChEBI" id="CHEBI:33019"/>
        <dbReference type="ChEBI" id="CHEBI:143553"/>
        <dbReference type="ChEBI" id="CHEBI:145694"/>
    </reaction>
</comment>
<evidence type="ECO:0000256" key="2">
    <source>
        <dbReference type="ARBA" id="ARBA00005582"/>
    </source>
</evidence>
<dbReference type="Gene3D" id="3.90.79.10">
    <property type="entry name" value="Nucleoside Triphosphate Pyrophosphohydrolase"/>
    <property type="match status" value="1"/>
</dbReference>
<comment type="similarity">
    <text evidence="2">Belongs to the Nudix hydrolase family.</text>
</comment>
<dbReference type="PRINTS" id="PR00502">
    <property type="entry name" value="NUDIXFAMILY"/>
</dbReference>
<dbReference type="PANTHER" id="PTHR47707">
    <property type="entry name" value="8-OXO-DGTP DIPHOSPHATASE"/>
    <property type="match status" value="1"/>
</dbReference>
<evidence type="ECO:0000256" key="4">
    <source>
        <dbReference type="ARBA" id="ARBA00022705"/>
    </source>
</evidence>
<keyword evidence="9" id="KW-0234">DNA repair</keyword>
<dbReference type="InterPro" id="IPR015797">
    <property type="entry name" value="NUDIX_hydrolase-like_dom_sf"/>
</dbReference>
<keyword evidence="3" id="KW-0515">Mutator protein</keyword>
<evidence type="ECO:0000256" key="1">
    <source>
        <dbReference type="ARBA" id="ARBA00001946"/>
    </source>
</evidence>
<comment type="catalytic activity">
    <reaction evidence="10">
        <text>8-oxo-dGTP + H2O = 8-oxo-dGMP + diphosphate + H(+)</text>
        <dbReference type="Rhea" id="RHEA:31575"/>
        <dbReference type="ChEBI" id="CHEBI:15377"/>
        <dbReference type="ChEBI" id="CHEBI:15378"/>
        <dbReference type="ChEBI" id="CHEBI:33019"/>
        <dbReference type="ChEBI" id="CHEBI:63224"/>
        <dbReference type="ChEBI" id="CHEBI:77896"/>
        <dbReference type="EC" id="3.6.1.55"/>
    </reaction>
</comment>
<dbReference type="GO" id="GO:0044715">
    <property type="term" value="F:8-oxo-dGDP phosphatase activity"/>
    <property type="evidence" value="ECO:0007669"/>
    <property type="project" value="TreeGrafter"/>
</dbReference>
<evidence type="ECO:0000256" key="12">
    <source>
        <dbReference type="ARBA" id="ARBA00038905"/>
    </source>
</evidence>
<reference evidence="18 19" key="1">
    <citation type="submission" date="2017-03" db="EMBL/GenBank/DDBJ databases">
        <title>Genome sequence of Sphingomonas dokdonensis DSM 21029.</title>
        <authorList>
            <person name="Poehlein A."/>
            <person name="Wuebbeler J.H."/>
            <person name="Steinbuechel A."/>
            <person name="Daniel R."/>
        </authorList>
    </citation>
    <scope>NUCLEOTIDE SEQUENCE [LARGE SCALE GENOMIC DNA]</scope>
    <source>
        <strain evidence="18 19">DSM 21029</strain>
    </source>
</reference>
<comment type="cofactor">
    <cofactor evidence="1">
        <name>Mg(2+)</name>
        <dbReference type="ChEBI" id="CHEBI:18420"/>
    </cofactor>
</comment>
<dbReference type="PROSITE" id="PS51462">
    <property type="entry name" value="NUDIX"/>
    <property type="match status" value="1"/>
</dbReference>
<evidence type="ECO:0000256" key="16">
    <source>
        <dbReference type="ARBA" id="ARBA00042798"/>
    </source>
</evidence>
<keyword evidence="5" id="KW-0479">Metal-binding</keyword>
<dbReference type="PANTHER" id="PTHR47707:SF1">
    <property type="entry name" value="NUDIX HYDROLASE FAMILY PROTEIN"/>
    <property type="match status" value="1"/>
</dbReference>
<evidence type="ECO:0000256" key="7">
    <source>
        <dbReference type="ARBA" id="ARBA00022801"/>
    </source>
</evidence>
<dbReference type="GO" id="GO:0044716">
    <property type="term" value="F:8-oxo-GDP phosphatase activity"/>
    <property type="evidence" value="ECO:0007669"/>
    <property type="project" value="TreeGrafter"/>
</dbReference>
<dbReference type="AlphaFoldDB" id="A0A245ZGH2"/>
<dbReference type="InterPro" id="IPR000086">
    <property type="entry name" value="NUDIX_hydrolase_dom"/>
</dbReference>